<evidence type="ECO:0000256" key="16">
    <source>
        <dbReference type="ARBA" id="ARBA00036527"/>
    </source>
</evidence>
<organism evidence="25 26">
    <name type="scientific">Branchiostoma floridae</name>
    <name type="common">Florida lancelet</name>
    <name type="synonym">Amphioxus</name>
    <dbReference type="NCBI Taxonomy" id="7739"/>
    <lineage>
        <taxon>Eukaryota</taxon>
        <taxon>Metazoa</taxon>
        <taxon>Chordata</taxon>
        <taxon>Cephalochordata</taxon>
        <taxon>Leptocardii</taxon>
        <taxon>Amphioxiformes</taxon>
        <taxon>Branchiostomatidae</taxon>
        <taxon>Branchiostoma</taxon>
    </lineage>
</organism>
<evidence type="ECO:0000256" key="6">
    <source>
        <dbReference type="ARBA" id="ARBA00022692"/>
    </source>
</evidence>
<evidence type="ECO:0000256" key="19">
    <source>
        <dbReference type="ARBA" id="ARBA00048666"/>
    </source>
</evidence>
<dbReference type="FunFam" id="3.30.300.30:FF:000002">
    <property type="entry name" value="Long-chain fatty acid transport protein 1"/>
    <property type="match status" value="1"/>
</dbReference>
<dbReference type="SUPFAM" id="SSF56801">
    <property type="entry name" value="Acetyl-CoA synthetase-like"/>
    <property type="match status" value="1"/>
</dbReference>
<dbReference type="NCBIfam" id="NF006134">
    <property type="entry name" value="PRK08279.1"/>
    <property type="match status" value="1"/>
</dbReference>
<evidence type="ECO:0000256" key="1">
    <source>
        <dbReference type="ARBA" id="ARBA00004651"/>
    </source>
</evidence>
<keyword evidence="11" id="KW-0445">Lipid transport</keyword>
<dbReference type="AlphaFoldDB" id="A0A9J7HK95"/>
<dbReference type="GO" id="GO:0044539">
    <property type="term" value="P:long-chain fatty acid import into cell"/>
    <property type="evidence" value="ECO:0000318"/>
    <property type="project" value="GO_Central"/>
</dbReference>
<keyword evidence="6" id="KW-0812">Transmembrane</keyword>
<keyword evidence="13" id="KW-0472">Membrane</keyword>
<evidence type="ECO:0000256" key="15">
    <source>
        <dbReference type="ARBA" id="ARBA00026121"/>
    </source>
</evidence>
<sequence>MKPDGRSRDEVAGSAAIDAAAAAADRRDSPLIEAGQALEAQLGKLLEAGGSVLTQLADAVRSHPDKPFLLCGTEAHTYGEVDAVANRVANFFHNRGFQKGDTVALLIYNEPAFVWTFLGLARVGVRVALLNTNLREQALLHCIGIVGAKHIIVGQGQPLLDATSEVLSKLQAEGVTIWLQGSALPPAGMCAWDGPVQRESVQPLPVQVSITPGDTLCYIYTSGTTGLPKAAIMTHGKFAAYSNMLVFSTGVQSNDIFYVPLPLYHTSGLGIGLGTAMTIGATLALRRKFSARHFWDDCRRYNATLTFYIGELLRYLCTAPERPDDKDHKLRLVLGAGLSPDVWRQFQERFGVPQIVEYYGMTEGTLGLINVHNRVGAVGVASPRYRKSKSFSLIECDIDTGEPIRGKDGKCTEVKIGKPGLLVNKLSTDVPYSGYLGKPELTEKKILRNVFQEGDAYLNTGDLMRIYKEYFIYFVDRLGDTFRWKGENVATTEVAQVLSEMEGVQEVNVYGVKVPGHEGRAGMASIVPNPGQKPDFRRWYRFITTKLPPYARPLFLRLTQEIQVTGTFRHMKTTLVKEGFDPKKVKDPLFVIDNGKKSYIPLDLTVYSGILIEQARL</sequence>
<evidence type="ECO:0000256" key="13">
    <source>
        <dbReference type="ARBA" id="ARBA00023136"/>
    </source>
</evidence>
<evidence type="ECO:0000256" key="8">
    <source>
        <dbReference type="ARBA" id="ARBA00022832"/>
    </source>
</evidence>
<dbReference type="InterPro" id="IPR045851">
    <property type="entry name" value="AMP-bd_C_sf"/>
</dbReference>
<protein>
    <recommendedName>
        <fullName evidence="21">Very long-chain fatty acid transport protein</fullName>
        <ecNumber evidence="15">6.2.1.3</ecNumber>
    </recommendedName>
    <alternativeName>
        <fullName evidence="17">Long-chain-fatty-acid--CoA ligase</fullName>
    </alternativeName>
    <alternativeName>
        <fullName evidence="22">Very-long-chain acyl-CoA synthetase</fullName>
    </alternativeName>
</protein>
<evidence type="ECO:0000256" key="12">
    <source>
        <dbReference type="ARBA" id="ARBA00023098"/>
    </source>
</evidence>
<gene>
    <name evidence="26" type="primary">LOC118405577</name>
</gene>
<evidence type="ECO:0000256" key="2">
    <source>
        <dbReference type="ARBA" id="ARBA00006432"/>
    </source>
</evidence>
<dbReference type="Gene3D" id="3.30.300.30">
    <property type="match status" value="1"/>
</dbReference>
<evidence type="ECO:0000256" key="22">
    <source>
        <dbReference type="ARBA" id="ARBA00078285"/>
    </source>
</evidence>
<dbReference type="FunFam" id="3.40.50.12780:FF:000019">
    <property type="entry name" value="Long-chain fatty acid transporter"/>
    <property type="match status" value="1"/>
</dbReference>
<evidence type="ECO:0000313" key="26">
    <source>
        <dbReference type="RefSeq" id="XP_035661023.1"/>
    </source>
</evidence>
<comment type="subcellular location">
    <subcellularLocation>
        <location evidence="1">Cell membrane</location>
        <topology evidence="1">Multi-pass membrane protein</topology>
    </subcellularLocation>
    <subcellularLocation>
        <location evidence="18">Peroxisome membrane</location>
    </subcellularLocation>
</comment>
<dbReference type="GO" id="GO:0005789">
    <property type="term" value="C:endoplasmic reticulum membrane"/>
    <property type="evidence" value="ECO:0000318"/>
    <property type="project" value="GO_Central"/>
</dbReference>
<comment type="catalytic activity">
    <reaction evidence="16">
        <text>a very long-chain fatty acid + ATP + CoA = a very long-chain fatty acyl-CoA + AMP + diphosphate</text>
        <dbReference type="Rhea" id="RHEA:54536"/>
        <dbReference type="ChEBI" id="CHEBI:30616"/>
        <dbReference type="ChEBI" id="CHEBI:33019"/>
        <dbReference type="ChEBI" id="CHEBI:57287"/>
        <dbReference type="ChEBI" id="CHEBI:58950"/>
        <dbReference type="ChEBI" id="CHEBI:138261"/>
        <dbReference type="ChEBI" id="CHEBI:456215"/>
    </reaction>
    <physiologicalReaction direction="left-to-right" evidence="16">
        <dbReference type="Rhea" id="RHEA:54537"/>
    </physiologicalReaction>
</comment>
<keyword evidence="5" id="KW-0436">Ligase</keyword>
<dbReference type="OMA" id="IEMGIPC"/>
<dbReference type="GO" id="GO:0005524">
    <property type="term" value="F:ATP binding"/>
    <property type="evidence" value="ECO:0007669"/>
    <property type="project" value="UniProtKB-KW"/>
</dbReference>
<dbReference type="PANTHER" id="PTHR43107">
    <property type="entry name" value="LONG-CHAIN FATTY ACID TRANSPORT PROTEIN"/>
    <property type="match status" value="1"/>
</dbReference>
<evidence type="ECO:0000313" key="25">
    <source>
        <dbReference type="Proteomes" id="UP000001554"/>
    </source>
</evidence>
<feature type="domain" description="AMP-dependent synthetase/ligase" evidence="23">
    <location>
        <begin position="57"/>
        <end position="381"/>
    </location>
</feature>
<proteinExistence type="inferred from homology"/>
<dbReference type="RefSeq" id="XP_035661023.1">
    <property type="nucleotide sequence ID" value="XM_035805130.1"/>
</dbReference>
<keyword evidence="14" id="KW-0576">Peroxisome</keyword>
<keyword evidence="12" id="KW-0443">Lipid metabolism</keyword>
<evidence type="ECO:0000256" key="20">
    <source>
        <dbReference type="ARBA" id="ARBA00060276"/>
    </source>
</evidence>
<dbReference type="GO" id="GO:0005778">
    <property type="term" value="C:peroxisomal membrane"/>
    <property type="evidence" value="ECO:0007669"/>
    <property type="project" value="UniProtKB-SubCell"/>
</dbReference>
<keyword evidence="9" id="KW-0067">ATP-binding</keyword>
<dbReference type="Pfam" id="PF00501">
    <property type="entry name" value="AMP-binding"/>
    <property type="match status" value="1"/>
</dbReference>
<dbReference type="PANTHER" id="PTHR43107:SF22">
    <property type="entry name" value="VERY LONG-CHAIN ACYL-COA SYNTHETASE"/>
    <property type="match status" value="1"/>
</dbReference>
<dbReference type="GO" id="GO:0004467">
    <property type="term" value="F:long-chain fatty acid-CoA ligase activity"/>
    <property type="evidence" value="ECO:0000318"/>
    <property type="project" value="GO_Central"/>
</dbReference>
<dbReference type="InterPro" id="IPR025110">
    <property type="entry name" value="AMP-bd_C"/>
</dbReference>
<dbReference type="GO" id="GO:0005886">
    <property type="term" value="C:plasma membrane"/>
    <property type="evidence" value="ECO:0000318"/>
    <property type="project" value="GO_Central"/>
</dbReference>
<feature type="domain" description="AMP-binding enzyme C-terminal" evidence="24">
    <location>
        <begin position="493"/>
        <end position="567"/>
    </location>
</feature>
<dbReference type="EC" id="6.2.1.3" evidence="15"/>
<evidence type="ECO:0000256" key="18">
    <source>
        <dbReference type="ARBA" id="ARBA00046271"/>
    </source>
</evidence>
<dbReference type="GeneID" id="118405577"/>
<keyword evidence="25" id="KW-1185">Reference proteome</keyword>
<evidence type="ECO:0000256" key="21">
    <source>
        <dbReference type="ARBA" id="ARBA00068795"/>
    </source>
</evidence>
<evidence type="ECO:0000256" key="5">
    <source>
        <dbReference type="ARBA" id="ARBA00022598"/>
    </source>
</evidence>
<dbReference type="PROSITE" id="PS00455">
    <property type="entry name" value="AMP_BINDING"/>
    <property type="match status" value="1"/>
</dbReference>
<dbReference type="Proteomes" id="UP000001554">
    <property type="component" value="Chromosome 2"/>
</dbReference>
<keyword evidence="8" id="KW-0276">Fatty acid metabolism</keyword>
<keyword evidence="7" id="KW-0547">Nucleotide-binding</keyword>
<keyword evidence="4" id="KW-1003">Cell membrane</keyword>
<evidence type="ECO:0000256" key="9">
    <source>
        <dbReference type="ARBA" id="ARBA00022840"/>
    </source>
</evidence>
<dbReference type="InterPro" id="IPR042099">
    <property type="entry name" value="ANL_N_sf"/>
</dbReference>
<dbReference type="GO" id="GO:0005324">
    <property type="term" value="F:long-chain fatty acid transmembrane transporter activity"/>
    <property type="evidence" value="ECO:0000318"/>
    <property type="project" value="GO_Central"/>
</dbReference>
<reference evidence="25" key="1">
    <citation type="journal article" date="2020" name="Nat. Ecol. Evol.">
        <title>Deeply conserved synteny resolves early events in vertebrate evolution.</title>
        <authorList>
            <person name="Simakov O."/>
            <person name="Marletaz F."/>
            <person name="Yue J.X."/>
            <person name="O'Connell B."/>
            <person name="Jenkins J."/>
            <person name="Brandt A."/>
            <person name="Calef R."/>
            <person name="Tung C.H."/>
            <person name="Huang T.K."/>
            <person name="Schmutz J."/>
            <person name="Satoh N."/>
            <person name="Yu J.K."/>
            <person name="Putnam N.H."/>
            <person name="Green R.E."/>
            <person name="Rokhsar D.S."/>
        </authorList>
    </citation>
    <scope>NUCLEOTIDE SEQUENCE [LARGE SCALE GENOMIC DNA]</scope>
    <source>
        <strain evidence="25">S238N-H82</strain>
    </source>
</reference>
<evidence type="ECO:0000256" key="3">
    <source>
        <dbReference type="ARBA" id="ARBA00022448"/>
    </source>
</evidence>
<evidence type="ECO:0000256" key="14">
    <source>
        <dbReference type="ARBA" id="ARBA00023140"/>
    </source>
</evidence>
<evidence type="ECO:0000256" key="17">
    <source>
        <dbReference type="ARBA" id="ARBA00041297"/>
    </source>
</evidence>
<evidence type="ECO:0000259" key="23">
    <source>
        <dbReference type="Pfam" id="PF00501"/>
    </source>
</evidence>
<dbReference type="Pfam" id="PF13193">
    <property type="entry name" value="AMP-binding_C"/>
    <property type="match status" value="1"/>
</dbReference>
<evidence type="ECO:0000256" key="10">
    <source>
        <dbReference type="ARBA" id="ARBA00022989"/>
    </source>
</evidence>
<dbReference type="Gene3D" id="3.40.50.12780">
    <property type="entry name" value="N-terminal domain of ligase-like"/>
    <property type="match status" value="1"/>
</dbReference>
<dbReference type="GO" id="GO:0001676">
    <property type="term" value="P:long-chain fatty acid metabolic process"/>
    <property type="evidence" value="ECO:0000318"/>
    <property type="project" value="GO_Central"/>
</dbReference>
<keyword evidence="3" id="KW-0813">Transport</keyword>
<evidence type="ECO:0000256" key="4">
    <source>
        <dbReference type="ARBA" id="ARBA00022475"/>
    </source>
</evidence>
<comment type="function">
    <text evidence="20">Acyl-CoA synthetase required for both the import of long chain fatty acids (LCFAs) (C14-C18) and the activation very long chain fatty acids (VLCFAs) (C20-C26) by esterification of the fatty acids into metabolically active CoA-thioesters for subsequent degradation or incorporation into phospholipids. The transport and fatty acyl-CoA synthetase activities are genetically separable and are thus independent activities. Esterifies VLCFAs in the peroxisome matrix. The VLCFAs are actively transported into peroxisomes by a PXA1-PXA2 heterodimeric transporter in the peroxisomal membrane.</text>
</comment>
<accession>A0A9J7HK95</accession>
<dbReference type="KEGG" id="bfo:118405577"/>
<evidence type="ECO:0000256" key="11">
    <source>
        <dbReference type="ARBA" id="ARBA00023055"/>
    </source>
</evidence>
<keyword evidence="10" id="KW-1133">Transmembrane helix</keyword>
<name>A0A9J7HK95_BRAFL</name>
<comment type="similarity">
    <text evidence="2">Belongs to the ATP-dependent AMP-binding enzyme family.</text>
</comment>
<dbReference type="InterPro" id="IPR000873">
    <property type="entry name" value="AMP-dep_synth/lig_dom"/>
</dbReference>
<dbReference type="InterPro" id="IPR020845">
    <property type="entry name" value="AMP-binding_CS"/>
</dbReference>
<dbReference type="OrthoDB" id="288590at2759"/>
<evidence type="ECO:0000259" key="24">
    <source>
        <dbReference type="Pfam" id="PF13193"/>
    </source>
</evidence>
<reference evidence="26" key="2">
    <citation type="submission" date="2025-08" db="UniProtKB">
        <authorList>
            <consortium name="RefSeq"/>
        </authorList>
    </citation>
    <scope>IDENTIFICATION</scope>
    <source>
        <strain evidence="26">S238N-H82</strain>
        <tissue evidence="26">Testes</tissue>
    </source>
</reference>
<comment type="catalytic activity">
    <reaction evidence="19">
        <text>tetracosanoate + ATP + CoA = tetracosanoyl-CoA + AMP + diphosphate</text>
        <dbReference type="Rhea" id="RHEA:33639"/>
        <dbReference type="ChEBI" id="CHEBI:30616"/>
        <dbReference type="ChEBI" id="CHEBI:31014"/>
        <dbReference type="ChEBI" id="CHEBI:33019"/>
        <dbReference type="ChEBI" id="CHEBI:57287"/>
        <dbReference type="ChEBI" id="CHEBI:65052"/>
        <dbReference type="ChEBI" id="CHEBI:456215"/>
    </reaction>
    <physiologicalReaction direction="left-to-right" evidence="19">
        <dbReference type="Rhea" id="RHEA:33640"/>
    </physiologicalReaction>
</comment>
<evidence type="ECO:0000256" key="7">
    <source>
        <dbReference type="ARBA" id="ARBA00022741"/>
    </source>
</evidence>